<comment type="caution">
    <text evidence="1">The sequence shown here is derived from an EMBL/GenBank/DDBJ whole genome shotgun (WGS) entry which is preliminary data.</text>
</comment>
<evidence type="ECO:0000313" key="2">
    <source>
        <dbReference type="Proteomes" id="UP000288805"/>
    </source>
</evidence>
<name>A0A438H5Z9_VITVI</name>
<reference evidence="1 2" key="1">
    <citation type="journal article" date="2018" name="PLoS Genet.">
        <title>Population sequencing reveals clonal diversity and ancestral inbreeding in the grapevine cultivar Chardonnay.</title>
        <authorList>
            <person name="Roach M.J."/>
            <person name="Johnson D.L."/>
            <person name="Bohlmann J."/>
            <person name="van Vuuren H.J."/>
            <person name="Jones S.J."/>
            <person name="Pretorius I.S."/>
            <person name="Schmidt S.A."/>
            <person name="Borneman A.R."/>
        </authorList>
    </citation>
    <scope>NUCLEOTIDE SEQUENCE [LARGE SCALE GENOMIC DNA]</scope>
    <source>
        <strain evidence="2">cv. Chardonnay</strain>
        <tissue evidence="1">Leaf</tissue>
    </source>
</reference>
<dbReference type="Proteomes" id="UP000288805">
    <property type="component" value="Unassembled WGS sequence"/>
</dbReference>
<dbReference type="AlphaFoldDB" id="A0A438H5Z9"/>
<protein>
    <submittedName>
        <fullName evidence="1">Uncharacterized protein</fullName>
    </submittedName>
</protein>
<accession>A0A438H5Z9</accession>
<proteinExistence type="predicted"/>
<dbReference type="EMBL" id="QGNW01000273">
    <property type="protein sequence ID" value="RVW79928.1"/>
    <property type="molecule type" value="Genomic_DNA"/>
</dbReference>
<evidence type="ECO:0000313" key="1">
    <source>
        <dbReference type="EMBL" id="RVW79928.1"/>
    </source>
</evidence>
<gene>
    <name evidence="1" type="ORF">CK203_041404</name>
</gene>
<sequence>MFSLPNSTQPGIAKPFLFPSKVKEIWDAVTQIYSKQGDVAQVFRLMNKIHVTKQGELTIINPVLAKNVQSL</sequence>
<organism evidence="1 2">
    <name type="scientific">Vitis vinifera</name>
    <name type="common">Grape</name>
    <dbReference type="NCBI Taxonomy" id="29760"/>
    <lineage>
        <taxon>Eukaryota</taxon>
        <taxon>Viridiplantae</taxon>
        <taxon>Streptophyta</taxon>
        <taxon>Embryophyta</taxon>
        <taxon>Tracheophyta</taxon>
        <taxon>Spermatophyta</taxon>
        <taxon>Magnoliopsida</taxon>
        <taxon>eudicotyledons</taxon>
        <taxon>Gunneridae</taxon>
        <taxon>Pentapetalae</taxon>
        <taxon>rosids</taxon>
        <taxon>Vitales</taxon>
        <taxon>Vitaceae</taxon>
        <taxon>Viteae</taxon>
        <taxon>Vitis</taxon>
    </lineage>
</organism>